<gene>
    <name evidence="1" type="ORF">EVAR_54470_1</name>
</gene>
<reference evidence="1 2" key="1">
    <citation type="journal article" date="2019" name="Commun. Biol.">
        <title>The bagworm genome reveals a unique fibroin gene that provides high tensile strength.</title>
        <authorList>
            <person name="Kono N."/>
            <person name="Nakamura H."/>
            <person name="Ohtoshi R."/>
            <person name="Tomita M."/>
            <person name="Numata K."/>
            <person name="Arakawa K."/>
        </authorList>
    </citation>
    <scope>NUCLEOTIDE SEQUENCE [LARGE SCALE GENOMIC DNA]</scope>
</reference>
<dbReference type="Proteomes" id="UP000299102">
    <property type="component" value="Unassembled WGS sequence"/>
</dbReference>
<organism evidence="1 2">
    <name type="scientific">Eumeta variegata</name>
    <name type="common">Bagworm moth</name>
    <name type="synonym">Eumeta japonica</name>
    <dbReference type="NCBI Taxonomy" id="151549"/>
    <lineage>
        <taxon>Eukaryota</taxon>
        <taxon>Metazoa</taxon>
        <taxon>Ecdysozoa</taxon>
        <taxon>Arthropoda</taxon>
        <taxon>Hexapoda</taxon>
        <taxon>Insecta</taxon>
        <taxon>Pterygota</taxon>
        <taxon>Neoptera</taxon>
        <taxon>Endopterygota</taxon>
        <taxon>Lepidoptera</taxon>
        <taxon>Glossata</taxon>
        <taxon>Ditrysia</taxon>
        <taxon>Tineoidea</taxon>
        <taxon>Psychidae</taxon>
        <taxon>Oiketicinae</taxon>
        <taxon>Eumeta</taxon>
    </lineage>
</organism>
<comment type="caution">
    <text evidence="1">The sequence shown here is derived from an EMBL/GenBank/DDBJ whole genome shotgun (WGS) entry which is preliminary data.</text>
</comment>
<proteinExistence type="predicted"/>
<sequence>MSDLWMRRRRSGGAQRSILKAVWARNIFAKIHLHALPSAEVSTHIRGWAPPGSIQGEFDPRTGVVAQRIVLAPFQTPPAQRRPPSAVVASPHFSDHVTYPKSTAVLSKVHLVQLVLGNWPGKHRW</sequence>
<evidence type="ECO:0000313" key="1">
    <source>
        <dbReference type="EMBL" id="GBP79110.1"/>
    </source>
</evidence>
<name>A0A4C1YV52_EUMVA</name>
<evidence type="ECO:0000313" key="2">
    <source>
        <dbReference type="Proteomes" id="UP000299102"/>
    </source>
</evidence>
<keyword evidence="2" id="KW-1185">Reference proteome</keyword>
<protein>
    <submittedName>
        <fullName evidence="1">Uncharacterized protein</fullName>
    </submittedName>
</protein>
<accession>A0A4C1YV52</accession>
<dbReference type="EMBL" id="BGZK01001401">
    <property type="protein sequence ID" value="GBP79110.1"/>
    <property type="molecule type" value="Genomic_DNA"/>
</dbReference>
<dbReference type="AlphaFoldDB" id="A0A4C1YV52"/>